<organism evidence="2 3">
    <name type="scientific">Talaromyces proteolyticus</name>
    <dbReference type="NCBI Taxonomy" id="1131652"/>
    <lineage>
        <taxon>Eukaryota</taxon>
        <taxon>Fungi</taxon>
        <taxon>Dikarya</taxon>
        <taxon>Ascomycota</taxon>
        <taxon>Pezizomycotina</taxon>
        <taxon>Eurotiomycetes</taxon>
        <taxon>Eurotiomycetidae</taxon>
        <taxon>Eurotiales</taxon>
        <taxon>Trichocomaceae</taxon>
        <taxon>Talaromyces</taxon>
        <taxon>Talaromyces sect. Bacilispori</taxon>
    </lineage>
</organism>
<dbReference type="RefSeq" id="XP_046069885.1">
    <property type="nucleotide sequence ID" value="XM_046220816.1"/>
</dbReference>
<dbReference type="PANTHER" id="PTHR35910">
    <property type="entry name" value="2EXR DOMAIN-CONTAINING PROTEIN"/>
    <property type="match status" value="1"/>
</dbReference>
<dbReference type="InterPro" id="IPR045518">
    <property type="entry name" value="2EXR"/>
</dbReference>
<dbReference type="Proteomes" id="UP001201262">
    <property type="component" value="Unassembled WGS sequence"/>
</dbReference>
<evidence type="ECO:0000313" key="2">
    <source>
        <dbReference type="EMBL" id="KAH8694215.1"/>
    </source>
</evidence>
<dbReference type="Pfam" id="PF20150">
    <property type="entry name" value="2EXR"/>
    <property type="match status" value="1"/>
</dbReference>
<sequence>MAPTTFSLFPCLPTELRLQIWREALPEKLGNPLYFYKKGCWGPRHLTEADEEYDPNNEENNLNFEFHHDRLDPLHVEVPLFFVNQEARSFALSWISEQGLKTRFDKEKQSLVFIRPFDPQRDTLYVSQEKWDEFHCEPFDRVFEADLENKNIGTPAPVFTRLAVSDELLLKEPDALEELFHWYYGFDEIFVILKVRSDGFWHDAKDIKPQQRWELETVDVQGPIFYWNLDSESFQWKDEDINISDYALYDVLQHASPKLSTKLLEIGKERFEVRPVTVVRK</sequence>
<dbReference type="PANTHER" id="PTHR35910:SF6">
    <property type="entry name" value="2EXR DOMAIN-CONTAINING PROTEIN"/>
    <property type="match status" value="1"/>
</dbReference>
<feature type="domain" description="2EXR" evidence="1">
    <location>
        <begin position="6"/>
        <end position="124"/>
    </location>
</feature>
<dbReference type="GeneID" id="70251103"/>
<reference evidence="2" key="1">
    <citation type="submission" date="2021-12" db="EMBL/GenBank/DDBJ databases">
        <title>Convergent genome expansion in fungi linked to evolution of root-endophyte symbiosis.</title>
        <authorList>
            <consortium name="DOE Joint Genome Institute"/>
            <person name="Ke Y.-H."/>
            <person name="Bonito G."/>
            <person name="Liao H.-L."/>
            <person name="Looney B."/>
            <person name="Rojas-Flechas A."/>
            <person name="Nash J."/>
            <person name="Hameed K."/>
            <person name="Schadt C."/>
            <person name="Martin F."/>
            <person name="Crous P.W."/>
            <person name="Miettinen O."/>
            <person name="Magnuson J.K."/>
            <person name="Labbe J."/>
            <person name="Jacobson D."/>
            <person name="Doktycz M.J."/>
            <person name="Veneault-Fourrey C."/>
            <person name="Kuo A."/>
            <person name="Mondo S."/>
            <person name="Calhoun S."/>
            <person name="Riley R."/>
            <person name="Ohm R."/>
            <person name="LaButti K."/>
            <person name="Andreopoulos B."/>
            <person name="Pangilinan J."/>
            <person name="Nolan M."/>
            <person name="Tritt A."/>
            <person name="Clum A."/>
            <person name="Lipzen A."/>
            <person name="Daum C."/>
            <person name="Barry K."/>
            <person name="Grigoriev I.V."/>
            <person name="Vilgalys R."/>
        </authorList>
    </citation>
    <scope>NUCLEOTIDE SEQUENCE</scope>
    <source>
        <strain evidence="2">PMI_201</strain>
    </source>
</reference>
<accession>A0AAD4KK80</accession>
<comment type="caution">
    <text evidence="2">The sequence shown here is derived from an EMBL/GenBank/DDBJ whole genome shotgun (WGS) entry which is preliminary data.</text>
</comment>
<proteinExistence type="predicted"/>
<gene>
    <name evidence="2" type="ORF">BGW36DRAFT_430234</name>
</gene>
<dbReference type="AlphaFoldDB" id="A0AAD4KK80"/>
<evidence type="ECO:0000313" key="3">
    <source>
        <dbReference type="Proteomes" id="UP001201262"/>
    </source>
</evidence>
<dbReference type="EMBL" id="JAJTJA010000009">
    <property type="protein sequence ID" value="KAH8694215.1"/>
    <property type="molecule type" value="Genomic_DNA"/>
</dbReference>
<keyword evidence="3" id="KW-1185">Reference proteome</keyword>
<evidence type="ECO:0000259" key="1">
    <source>
        <dbReference type="Pfam" id="PF20150"/>
    </source>
</evidence>
<name>A0AAD4KK80_9EURO</name>
<protein>
    <recommendedName>
        <fullName evidence="1">2EXR domain-containing protein</fullName>
    </recommendedName>
</protein>